<organism evidence="1 2">
    <name type="scientific">Chitinophaga dinghuensis</name>
    <dbReference type="NCBI Taxonomy" id="1539050"/>
    <lineage>
        <taxon>Bacteria</taxon>
        <taxon>Pseudomonadati</taxon>
        <taxon>Bacteroidota</taxon>
        <taxon>Chitinophagia</taxon>
        <taxon>Chitinophagales</taxon>
        <taxon>Chitinophagaceae</taxon>
        <taxon>Chitinophaga</taxon>
    </lineage>
</organism>
<dbReference type="Proteomes" id="UP000249819">
    <property type="component" value="Unassembled WGS sequence"/>
</dbReference>
<gene>
    <name evidence="1" type="ORF">CLV59_105359</name>
</gene>
<comment type="caution">
    <text evidence="1">The sequence shown here is derived from an EMBL/GenBank/DDBJ whole genome shotgun (WGS) entry which is preliminary data.</text>
</comment>
<evidence type="ECO:0000313" key="1">
    <source>
        <dbReference type="EMBL" id="RAJ80251.1"/>
    </source>
</evidence>
<sequence length="191" mass="22750">MNKETLLNAFPKTLQSDVMAVLEILPLNSVYPIDDCNMVSDPIQAIRLDEEELFIPYRVYFDEPASMIVARLTGIQKTILNCIYLRHYDGFVRQKHLEALGERNEYWTVPYLLQLLGEYVFEILEVLDKVITEKNIKNFSRLTKENPKFWQRTEDRMVSYWDVYYRWGRFHKLQDYLGMQIADRIRNAGVL</sequence>
<dbReference type="RefSeq" id="WP_111593256.1">
    <property type="nucleotide sequence ID" value="NZ_QLMA01000005.1"/>
</dbReference>
<reference evidence="1 2" key="1">
    <citation type="submission" date="2018-06" db="EMBL/GenBank/DDBJ databases">
        <title>Genomic Encyclopedia of Archaeal and Bacterial Type Strains, Phase II (KMG-II): from individual species to whole genera.</title>
        <authorList>
            <person name="Goeker M."/>
        </authorList>
    </citation>
    <scope>NUCLEOTIDE SEQUENCE [LARGE SCALE GENOMIC DNA]</scope>
    <source>
        <strain evidence="1 2">DSM 29821</strain>
    </source>
</reference>
<dbReference type="OrthoDB" id="3578967at2"/>
<dbReference type="EMBL" id="QLMA01000005">
    <property type="protein sequence ID" value="RAJ80251.1"/>
    <property type="molecule type" value="Genomic_DNA"/>
</dbReference>
<dbReference type="AlphaFoldDB" id="A0A327VW70"/>
<proteinExistence type="predicted"/>
<name>A0A327VW70_9BACT</name>
<accession>A0A327VW70</accession>
<protein>
    <submittedName>
        <fullName evidence="1">Uncharacterized protein</fullName>
    </submittedName>
</protein>
<keyword evidence="2" id="KW-1185">Reference proteome</keyword>
<evidence type="ECO:0000313" key="2">
    <source>
        <dbReference type="Proteomes" id="UP000249819"/>
    </source>
</evidence>